<organism evidence="1 2">
    <name type="scientific">Funneliformis caledonium</name>
    <dbReference type="NCBI Taxonomy" id="1117310"/>
    <lineage>
        <taxon>Eukaryota</taxon>
        <taxon>Fungi</taxon>
        <taxon>Fungi incertae sedis</taxon>
        <taxon>Mucoromycota</taxon>
        <taxon>Glomeromycotina</taxon>
        <taxon>Glomeromycetes</taxon>
        <taxon>Glomerales</taxon>
        <taxon>Glomeraceae</taxon>
        <taxon>Funneliformis</taxon>
    </lineage>
</organism>
<feature type="non-terminal residue" evidence="1">
    <location>
        <position position="1"/>
    </location>
</feature>
<comment type="caution">
    <text evidence="1">The sequence shown here is derived from an EMBL/GenBank/DDBJ whole genome shotgun (WGS) entry which is preliminary data.</text>
</comment>
<dbReference type="AlphaFoldDB" id="A0A9N9J482"/>
<name>A0A9N9J482_9GLOM</name>
<evidence type="ECO:0000313" key="1">
    <source>
        <dbReference type="EMBL" id="CAG8761631.1"/>
    </source>
</evidence>
<protein>
    <submittedName>
        <fullName evidence="1">6234_t:CDS:1</fullName>
    </submittedName>
</protein>
<proteinExistence type="predicted"/>
<gene>
    <name evidence="1" type="ORF">FCALED_LOCUS16968</name>
</gene>
<feature type="non-terminal residue" evidence="1">
    <location>
        <position position="48"/>
    </location>
</feature>
<sequence length="48" mass="5614">KLCKAKNVVTRGENEIHRYYHLHSSEIPVYPIGEYNLANFVKTLLILQ</sequence>
<evidence type="ECO:0000313" key="2">
    <source>
        <dbReference type="Proteomes" id="UP000789570"/>
    </source>
</evidence>
<dbReference type="OrthoDB" id="10348169at2759"/>
<keyword evidence="2" id="KW-1185">Reference proteome</keyword>
<dbReference type="Proteomes" id="UP000789570">
    <property type="component" value="Unassembled WGS sequence"/>
</dbReference>
<reference evidence="1" key="1">
    <citation type="submission" date="2021-06" db="EMBL/GenBank/DDBJ databases">
        <authorList>
            <person name="Kallberg Y."/>
            <person name="Tangrot J."/>
            <person name="Rosling A."/>
        </authorList>
    </citation>
    <scope>NUCLEOTIDE SEQUENCE</scope>
    <source>
        <strain evidence="1">UK204</strain>
    </source>
</reference>
<accession>A0A9N9J482</accession>
<dbReference type="EMBL" id="CAJVPQ010022914">
    <property type="protein sequence ID" value="CAG8761631.1"/>
    <property type="molecule type" value="Genomic_DNA"/>
</dbReference>